<protein>
    <submittedName>
        <fullName evidence="5">LacI family DNA-binding transcriptional regulator</fullName>
    </submittedName>
</protein>
<evidence type="ECO:0000256" key="2">
    <source>
        <dbReference type="ARBA" id="ARBA00023125"/>
    </source>
</evidence>
<dbReference type="RefSeq" id="WP_302712063.1">
    <property type="nucleotide sequence ID" value="NZ_JAULRT010000047.1"/>
</dbReference>
<dbReference type="PROSITE" id="PS00356">
    <property type="entry name" value="HTH_LACI_1"/>
    <property type="match status" value="1"/>
</dbReference>
<gene>
    <name evidence="5" type="ORF">QWI16_06955</name>
</gene>
<dbReference type="Gene3D" id="3.40.50.2300">
    <property type="match status" value="2"/>
</dbReference>
<dbReference type="InterPro" id="IPR000843">
    <property type="entry name" value="HTH_LacI"/>
</dbReference>
<dbReference type="CDD" id="cd01575">
    <property type="entry name" value="PBP1_GntR"/>
    <property type="match status" value="1"/>
</dbReference>
<comment type="caution">
    <text evidence="5">The sequence shown here is derived from an EMBL/GenBank/DDBJ whole genome shotgun (WGS) entry which is preliminary data.</text>
</comment>
<keyword evidence="2 5" id="KW-0238">DNA-binding</keyword>
<sequence>MTGRNRNTSSRRATLADVAQVANVSAITVSRVINHPDKVSGELRQRVQEAIDMLGYIPNQSASSLASARSRVIGVSIPSLSNIVFNDVLRGIYDVAGANGYKVLLVDTHYSPMEEEKMVRTLLSQSPEAMIITGGDQTRACERMLLKANIPVVQMMEILDSPLDMNVGFSHYRAGRDVALKLLETGCERLGFIGARMDTRVQQRLAGFTEALQSSGKFDPGCVITTPEPSSIALGGEMFRSLISTTGGALDAIFCCNDDLALGALFESQRMNIKIPSDLALCGFNDFETSAYVNPSLTSVHVPRYEMGVTAARMILDALDNKPALEKKVDIGYEVRMRQSTRTAQDPAK</sequence>
<organism evidence="5 6">
    <name type="scientific">Gilvimarinus algae</name>
    <dbReference type="NCBI Taxonomy" id="3058037"/>
    <lineage>
        <taxon>Bacteria</taxon>
        <taxon>Pseudomonadati</taxon>
        <taxon>Pseudomonadota</taxon>
        <taxon>Gammaproteobacteria</taxon>
        <taxon>Cellvibrionales</taxon>
        <taxon>Cellvibrionaceae</taxon>
        <taxon>Gilvimarinus</taxon>
    </lineage>
</organism>
<dbReference type="InterPro" id="IPR046335">
    <property type="entry name" value="LacI/GalR-like_sensor"/>
</dbReference>
<dbReference type="Proteomes" id="UP001168380">
    <property type="component" value="Unassembled WGS sequence"/>
</dbReference>
<dbReference type="PANTHER" id="PTHR30146">
    <property type="entry name" value="LACI-RELATED TRANSCRIPTIONAL REPRESSOR"/>
    <property type="match status" value="1"/>
</dbReference>
<dbReference type="Pfam" id="PF13377">
    <property type="entry name" value="Peripla_BP_3"/>
    <property type="match status" value="1"/>
</dbReference>
<dbReference type="PANTHER" id="PTHR30146:SF2">
    <property type="entry name" value="HTH-TYPE TRANSCRIPTIONAL REGULATOR GNTR"/>
    <property type="match status" value="1"/>
</dbReference>
<evidence type="ECO:0000256" key="3">
    <source>
        <dbReference type="ARBA" id="ARBA00023163"/>
    </source>
</evidence>
<evidence type="ECO:0000256" key="1">
    <source>
        <dbReference type="ARBA" id="ARBA00023015"/>
    </source>
</evidence>
<evidence type="ECO:0000259" key="4">
    <source>
        <dbReference type="PROSITE" id="PS50932"/>
    </source>
</evidence>
<name>A0ABT8TGU5_9GAMM</name>
<keyword evidence="1" id="KW-0805">Transcription regulation</keyword>
<feature type="domain" description="HTH lacI-type" evidence="4">
    <location>
        <begin position="13"/>
        <end position="67"/>
    </location>
</feature>
<dbReference type="Pfam" id="PF00356">
    <property type="entry name" value="LacI"/>
    <property type="match status" value="1"/>
</dbReference>
<accession>A0ABT8TGU5</accession>
<dbReference type="InterPro" id="IPR028082">
    <property type="entry name" value="Peripla_BP_I"/>
</dbReference>
<keyword evidence="6" id="KW-1185">Reference proteome</keyword>
<dbReference type="InterPro" id="IPR010982">
    <property type="entry name" value="Lambda_DNA-bd_dom_sf"/>
</dbReference>
<dbReference type="SMART" id="SM00354">
    <property type="entry name" value="HTH_LACI"/>
    <property type="match status" value="1"/>
</dbReference>
<keyword evidence="3" id="KW-0804">Transcription</keyword>
<evidence type="ECO:0000313" key="6">
    <source>
        <dbReference type="Proteomes" id="UP001168380"/>
    </source>
</evidence>
<reference evidence="5" key="1">
    <citation type="submission" date="2023-07" db="EMBL/GenBank/DDBJ databases">
        <title>Gilvimarinus algae sp. nov., isolated from the surface of Kelp.</title>
        <authorList>
            <person name="Sun Y.Y."/>
            <person name="Gong Y."/>
            <person name="Du Z.J."/>
        </authorList>
    </citation>
    <scope>NUCLEOTIDE SEQUENCE</scope>
    <source>
        <strain evidence="5">SDUM040014</strain>
    </source>
</reference>
<dbReference type="SUPFAM" id="SSF47413">
    <property type="entry name" value="lambda repressor-like DNA-binding domains"/>
    <property type="match status" value="1"/>
</dbReference>
<proteinExistence type="predicted"/>
<dbReference type="PROSITE" id="PS50932">
    <property type="entry name" value="HTH_LACI_2"/>
    <property type="match status" value="1"/>
</dbReference>
<dbReference type="EMBL" id="JAULRT010000047">
    <property type="protein sequence ID" value="MDO3381911.1"/>
    <property type="molecule type" value="Genomic_DNA"/>
</dbReference>
<dbReference type="SUPFAM" id="SSF53822">
    <property type="entry name" value="Periplasmic binding protein-like I"/>
    <property type="match status" value="1"/>
</dbReference>
<dbReference type="GO" id="GO:0003677">
    <property type="term" value="F:DNA binding"/>
    <property type="evidence" value="ECO:0007669"/>
    <property type="project" value="UniProtKB-KW"/>
</dbReference>
<evidence type="ECO:0000313" key="5">
    <source>
        <dbReference type="EMBL" id="MDO3381911.1"/>
    </source>
</evidence>
<dbReference type="Gene3D" id="1.10.260.40">
    <property type="entry name" value="lambda repressor-like DNA-binding domains"/>
    <property type="match status" value="1"/>
</dbReference>
<dbReference type="CDD" id="cd01392">
    <property type="entry name" value="HTH_LacI"/>
    <property type="match status" value="1"/>
</dbReference>